<dbReference type="OMA" id="GYASMHT"/>
<feature type="coiled-coil region" evidence="3">
    <location>
        <begin position="320"/>
        <end position="347"/>
    </location>
</feature>
<feature type="compositionally biased region" description="Polar residues" evidence="4">
    <location>
        <begin position="682"/>
        <end position="696"/>
    </location>
</feature>
<keyword evidence="3" id="KW-0175">Coiled coil</keyword>
<evidence type="ECO:0000256" key="3">
    <source>
        <dbReference type="SAM" id="Coils"/>
    </source>
</evidence>
<feature type="compositionally biased region" description="Basic and acidic residues" evidence="4">
    <location>
        <begin position="699"/>
        <end position="711"/>
    </location>
</feature>
<proteinExistence type="predicted"/>
<evidence type="ECO:0000313" key="9">
    <source>
        <dbReference type="Proteomes" id="UP000318571"/>
    </source>
</evidence>
<evidence type="ECO:0000256" key="1">
    <source>
        <dbReference type="ARBA" id="ARBA00022658"/>
    </source>
</evidence>
<dbReference type="Pfam" id="PF00621">
    <property type="entry name" value="RhoGEF"/>
    <property type="match status" value="1"/>
</dbReference>
<feature type="region of interest" description="Disordered" evidence="4">
    <location>
        <begin position="440"/>
        <end position="466"/>
    </location>
</feature>
<dbReference type="SMART" id="SM00233">
    <property type="entry name" value="PH"/>
    <property type="match status" value="1"/>
</dbReference>
<dbReference type="InterPro" id="IPR000651">
    <property type="entry name" value="Ras-like_Gua-exchang_fac_N"/>
</dbReference>
<accession>A0A553NNQ1</accession>
<dbReference type="InterPro" id="IPR023578">
    <property type="entry name" value="Ras_GEF_dom_sf"/>
</dbReference>
<dbReference type="SMART" id="SM00229">
    <property type="entry name" value="RasGEFN"/>
    <property type="match status" value="1"/>
</dbReference>
<keyword evidence="9" id="KW-1185">Reference proteome</keyword>
<feature type="domain" description="Ras-GEF" evidence="6">
    <location>
        <begin position="1576"/>
        <end position="1808"/>
    </location>
</feature>
<comment type="caution">
    <text evidence="8">The sequence shown here is derived from an EMBL/GenBank/DDBJ whole genome shotgun (WGS) entry which is preliminary data.</text>
</comment>
<name>A0A553NNQ1_TIGCA</name>
<protein>
    <recommendedName>
        <fullName evidence="10">Ras-GEF domain-containing protein</fullName>
    </recommendedName>
</protein>
<evidence type="ECO:0000313" key="8">
    <source>
        <dbReference type="EMBL" id="TRY67068.1"/>
    </source>
</evidence>
<dbReference type="Proteomes" id="UP000318571">
    <property type="component" value="Chromosome 4"/>
</dbReference>
<feature type="region of interest" description="Disordered" evidence="4">
    <location>
        <begin position="1306"/>
        <end position="1336"/>
    </location>
</feature>
<dbReference type="GO" id="GO:0007265">
    <property type="term" value="P:Ras protein signal transduction"/>
    <property type="evidence" value="ECO:0007669"/>
    <property type="project" value="TreeGrafter"/>
</dbReference>
<dbReference type="GO" id="GO:0005886">
    <property type="term" value="C:plasma membrane"/>
    <property type="evidence" value="ECO:0007669"/>
    <property type="project" value="TreeGrafter"/>
</dbReference>
<dbReference type="Gene3D" id="1.20.900.10">
    <property type="entry name" value="Dbl homology (DH) domain"/>
    <property type="match status" value="1"/>
</dbReference>
<dbReference type="PANTHER" id="PTHR23113:SF99">
    <property type="entry name" value="RASGEF DOMAIN-CONTAINING PROTEIN"/>
    <property type="match status" value="1"/>
</dbReference>
<dbReference type="SUPFAM" id="SSF48065">
    <property type="entry name" value="DBL homology domain (DH-domain)"/>
    <property type="match status" value="1"/>
</dbReference>
<keyword evidence="1 2" id="KW-0344">Guanine-nucleotide releasing factor</keyword>
<dbReference type="InterPro" id="IPR001849">
    <property type="entry name" value="PH_domain"/>
</dbReference>
<dbReference type="PANTHER" id="PTHR23113">
    <property type="entry name" value="GUANINE NUCLEOTIDE EXCHANGE FACTOR"/>
    <property type="match status" value="1"/>
</dbReference>
<feature type="compositionally biased region" description="Basic and acidic residues" evidence="4">
    <location>
        <begin position="1472"/>
        <end position="1504"/>
    </location>
</feature>
<dbReference type="Pfam" id="PF00617">
    <property type="entry name" value="RasGEF"/>
    <property type="match status" value="1"/>
</dbReference>
<evidence type="ECO:0000259" key="7">
    <source>
        <dbReference type="PROSITE" id="PS50010"/>
    </source>
</evidence>
<evidence type="ECO:0000259" key="5">
    <source>
        <dbReference type="PROSITE" id="PS50003"/>
    </source>
</evidence>
<dbReference type="PROSITE" id="PS50003">
    <property type="entry name" value="PH_DOMAIN"/>
    <property type="match status" value="2"/>
</dbReference>
<dbReference type="SMART" id="SM00325">
    <property type="entry name" value="RhoGEF"/>
    <property type="match status" value="1"/>
</dbReference>
<feature type="region of interest" description="Disordered" evidence="4">
    <location>
        <begin position="1521"/>
        <end position="1552"/>
    </location>
</feature>
<dbReference type="InterPro" id="IPR001895">
    <property type="entry name" value="RASGEF_cat_dom"/>
</dbReference>
<feature type="compositionally biased region" description="Low complexity" evidence="4">
    <location>
        <begin position="1028"/>
        <end position="1040"/>
    </location>
</feature>
<feature type="region of interest" description="Disordered" evidence="4">
    <location>
        <begin position="1368"/>
        <end position="1387"/>
    </location>
</feature>
<feature type="region of interest" description="Disordered" evidence="4">
    <location>
        <begin position="997"/>
        <end position="1066"/>
    </location>
</feature>
<feature type="compositionally biased region" description="Acidic residues" evidence="4">
    <location>
        <begin position="441"/>
        <end position="452"/>
    </location>
</feature>
<feature type="compositionally biased region" description="Basic and acidic residues" evidence="4">
    <location>
        <begin position="1053"/>
        <end position="1066"/>
    </location>
</feature>
<feature type="compositionally biased region" description="Pro residues" evidence="4">
    <location>
        <begin position="1327"/>
        <end position="1336"/>
    </location>
</feature>
<evidence type="ECO:0000256" key="4">
    <source>
        <dbReference type="SAM" id="MobiDB-lite"/>
    </source>
</evidence>
<dbReference type="InterPro" id="IPR008937">
    <property type="entry name" value="Ras-like_GEF"/>
</dbReference>
<dbReference type="InterPro" id="IPR019804">
    <property type="entry name" value="Ras_G-nucl-exch_fac_CS"/>
</dbReference>
<dbReference type="Gene3D" id="1.20.870.10">
    <property type="entry name" value="Son of sevenless (SoS) protein Chain: S domain 1"/>
    <property type="match status" value="2"/>
</dbReference>
<dbReference type="PROSITE" id="PS50096">
    <property type="entry name" value="IQ"/>
    <property type="match status" value="1"/>
</dbReference>
<feature type="compositionally biased region" description="Polar residues" evidence="4">
    <location>
        <begin position="847"/>
        <end position="867"/>
    </location>
</feature>
<dbReference type="EMBL" id="VCGU01000011">
    <property type="protein sequence ID" value="TRY67068.1"/>
    <property type="molecule type" value="Genomic_DNA"/>
</dbReference>
<evidence type="ECO:0000259" key="6">
    <source>
        <dbReference type="PROSITE" id="PS50009"/>
    </source>
</evidence>
<dbReference type="CDD" id="cd00160">
    <property type="entry name" value="RhoGEF"/>
    <property type="match status" value="1"/>
</dbReference>
<feature type="region of interest" description="Disordered" evidence="4">
    <location>
        <begin position="847"/>
        <end position="876"/>
    </location>
</feature>
<dbReference type="Gene3D" id="2.30.29.30">
    <property type="entry name" value="Pleckstrin-homology domain (PH domain)/Phosphotyrosine-binding domain (PTB)"/>
    <property type="match status" value="1"/>
</dbReference>
<dbReference type="InterPro" id="IPR011993">
    <property type="entry name" value="PH-like_dom_sf"/>
</dbReference>
<dbReference type="PROSITE" id="PS00720">
    <property type="entry name" value="RASGEF"/>
    <property type="match status" value="1"/>
</dbReference>
<feature type="region of interest" description="Disordered" evidence="4">
    <location>
        <begin position="957"/>
        <end position="984"/>
    </location>
</feature>
<dbReference type="SUPFAM" id="SSF48366">
    <property type="entry name" value="Ras GEF"/>
    <property type="match status" value="1"/>
</dbReference>
<feature type="region of interest" description="Disordered" evidence="4">
    <location>
        <begin position="1472"/>
        <end position="1505"/>
    </location>
</feature>
<dbReference type="SMART" id="SM00147">
    <property type="entry name" value="RasGEF"/>
    <property type="match status" value="1"/>
</dbReference>
<dbReference type="Pfam" id="PF00618">
    <property type="entry name" value="RasGEF_N"/>
    <property type="match status" value="1"/>
</dbReference>
<dbReference type="InterPro" id="IPR000219">
    <property type="entry name" value="DH_dom"/>
</dbReference>
<feature type="compositionally biased region" description="Low complexity" evidence="4">
    <location>
        <begin position="761"/>
        <end position="774"/>
    </location>
</feature>
<feature type="region of interest" description="Disordered" evidence="4">
    <location>
        <begin position="669"/>
        <end position="715"/>
    </location>
</feature>
<gene>
    <name evidence="8" type="ORF">TCAL_03106</name>
</gene>
<feature type="domain" description="PH" evidence="5">
    <location>
        <begin position="1"/>
        <end position="32"/>
    </location>
</feature>
<dbReference type="PROSITE" id="PS50010">
    <property type="entry name" value="DH_2"/>
    <property type="match status" value="1"/>
</dbReference>
<dbReference type="GO" id="GO:0005085">
    <property type="term" value="F:guanyl-nucleotide exchange factor activity"/>
    <property type="evidence" value="ECO:0007669"/>
    <property type="project" value="UniProtKB-KW"/>
</dbReference>
<feature type="domain" description="DH" evidence="7">
    <location>
        <begin position="151"/>
        <end position="337"/>
    </location>
</feature>
<sequence length="1834" mass="204963">MYRRENQRQYELRADTISECQAWIDGIKMASFNKLHLQMEEVEQKHLHLLQVVESEKTAKWQYTQHCDELTDEIKKLRNELFVMKKEWRLLPQISKSSSSQDGDKSDDEEDPDIAKIKKVQSFFRGWLCRRRWKQIVEEYIRSPHAESMRKRNCLVFRMVESEEEYVEQLEILISCFLRPFKMAASSKNPPCTHEDINSIFLNSETVLFLHQIFLKGLTARMESWPTLVLGDLFDMLLPMLSIYQEYVRNHHYCLQVLTECKQNQQFGSLLHRLEKKPACKGRSLETFLTYPMHQIPRYIITLHELLAHTPPDHVEKKSLEHARIQLEDLSRQMHDEVSETENIRKNLAIERMIIEGCDILLDVNQMFVRQGTLVQILPPGSKSGARGRMGIGREKEREAVRQCFLFSNHLIITTRTQAGRLHLVDSVGKIPLADVTLVEDPSEEERMDEPESPCGSSDSSSTSDMGNIVKYEHKSLDFKLIMDDVKSGNQVTIHLVAPTHQEKASWITDITQCMDTVHFNGLFYNTMPNASSSTIPQCVKSDPNLFKDDVDIRFSKTFNTCKIVPLQIPQIRYATPERLLQRLTDLRFLNIDFLNTFLLTYRVFTDGITVLEALKMVFFNPDQPSSPTSSNGSMENLTHAEGSIQVNLLHPSQTLTLDGSRRISTCSGYSTATDNGRHGSLTPSRRISGASSLSGYYSDERERSSSEANHKSQHWKYTYRRYEEEQRNEEATAALPGSRHVVTRGSIALPPQSRKGSHDSTGSGRSGSIISTSQWRKESVTIVEQVEPITEQDDDATDRIEYGDTGRQNSLGMAPMPAAAGKAFSLGNDKDGEFLSVPKKTITASSSAETLTDNTLTAPSSPNQASNKRKGSVGANLMVRSSPSVDESELGGLDEVEDKKLLLAKTESSHELPLKSALKKCSISSIGSTHSPKSRARSTSTFSSASYTYNMNNEDDGSDVITARGCSSQPGSHHPSFSSPTGSRIVFGGLNLKDLTIGMKSPTKDTKKRKGIFNRHVGSSGNDTSNDHSSSPISSPQHSKMGVVVTSSRQAHRSDHNDSHSSKRASKDAVSLEYFLSELSDEDSNSWSSSANAAVAFAVATAGSGNPPDPTHKDAFKEAAKRKMSLTSSVSTMRVLSVLRHWVTKHTQDFESNVQLKNLTIEFLEDIICTPTLLPSEHRASSQLLRMLTKDEPSTSKFNLDEILTPTQVSYLLDSVLVLAHAMANNQPPMEAQPNLCEHQIKDKGSAPTGLPRWLESMTRTRRGSIGFSDSQFGGMSPPANALEDSTPSQGGGFLHLPKFGFSMRRGSKNLDPTSDSSEVAVGGPAPGPSGPVGPPAPIASVPQVMLSGPQESGTSIQDDLFLSVYPGRRRNSSFPPQDEEEEEGHDLSKFLVLDQRNDGGDNDSPQVLTIDMNAIHREDQKILENANIVERVAQAIPMDNFKVATQESLSVIQHLTQEETKSNEDIFSMEDHQPASGQDKNHPESHHSSQSSRRSEERDKPKGKLAQYIMKSAVGQSWFFKNPDEADDESSSPSKGKRSTGDAPDKPSPVVKANKLSLREMNFVPSRENINTLSALEIAEQMTFLDQKILFTIQSSEFLGQAWTKPDKDVKSPHIVIMTKRFNDMSCLVISDIVTEPDVATRVQVIEKWTAVADICRCLHNFNGVLQICAAFTNSSVFRLKNTWNRVSKSTKQTIEKLQALVSSDGRFRNLRDSLHRTDPPCIPYLGMYLSDLTFIEEGTPNFTDNRLLNFAKMRMIAHVIREIRQFQQTPYKIDQVPKVTNYILDPERQLDDEMLYQQSLIVEPRTSRLSSSFGHSVAAAAIAAAAAKEQQ</sequence>
<dbReference type="PROSITE" id="PS50009">
    <property type="entry name" value="RASGEF_CAT"/>
    <property type="match status" value="1"/>
</dbReference>
<dbReference type="InterPro" id="IPR036964">
    <property type="entry name" value="RASGEF_cat_dom_sf"/>
</dbReference>
<organism evidence="8 9">
    <name type="scientific">Tigriopus californicus</name>
    <name type="common">Marine copepod</name>
    <dbReference type="NCBI Taxonomy" id="6832"/>
    <lineage>
        <taxon>Eukaryota</taxon>
        <taxon>Metazoa</taxon>
        <taxon>Ecdysozoa</taxon>
        <taxon>Arthropoda</taxon>
        <taxon>Crustacea</taxon>
        <taxon>Multicrustacea</taxon>
        <taxon>Hexanauplia</taxon>
        <taxon>Copepoda</taxon>
        <taxon>Harpacticoida</taxon>
        <taxon>Harpacticidae</taxon>
        <taxon>Tigriopus</taxon>
    </lineage>
</organism>
<dbReference type="STRING" id="6832.A0A553NNQ1"/>
<dbReference type="SUPFAM" id="SSF50729">
    <property type="entry name" value="PH domain-like"/>
    <property type="match status" value="1"/>
</dbReference>
<feature type="region of interest" description="Disordered" evidence="4">
    <location>
        <begin position="729"/>
        <end position="777"/>
    </location>
</feature>
<feature type="domain" description="PH" evidence="5">
    <location>
        <begin position="367"/>
        <end position="516"/>
    </location>
</feature>
<dbReference type="Gene3D" id="1.10.840.10">
    <property type="entry name" value="Ras guanine-nucleotide exchange factors catalytic domain"/>
    <property type="match status" value="1"/>
</dbReference>
<evidence type="ECO:0008006" key="10">
    <source>
        <dbReference type="Google" id="ProtNLM"/>
    </source>
</evidence>
<feature type="coiled-coil region" evidence="3">
    <location>
        <begin position="60"/>
        <end position="87"/>
    </location>
</feature>
<dbReference type="CDD" id="cd00155">
    <property type="entry name" value="RasGEF"/>
    <property type="match status" value="1"/>
</dbReference>
<reference evidence="8 9" key="1">
    <citation type="journal article" date="2018" name="Nat. Ecol. Evol.">
        <title>Genomic signatures of mitonuclear coevolution across populations of Tigriopus californicus.</title>
        <authorList>
            <person name="Barreto F.S."/>
            <person name="Watson E.T."/>
            <person name="Lima T.G."/>
            <person name="Willett C.S."/>
            <person name="Edmands S."/>
            <person name="Li W."/>
            <person name="Burton R.S."/>
        </authorList>
    </citation>
    <scope>NUCLEOTIDE SEQUENCE [LARGE SCALE GENOMIC DNA]</scope>
    <source>
        <strain evidence="8 9">San Diego</strain>
    </source>
</reference>
<dbReference type="InterPro" id="IPR035899">
    <property type="entry name" value="DBL_dom_sf"/>
</dbReference>
<evidence type="ECO:0000256" key="2">
    <source>
        <dbReference type="PROSITE-ProRule" id="PRU00168"/>
    </source>
</evidence>
<feature type="compositionally biased region" description="Polar residues" evidence="4">
    <location>
        <begin position="966"/>
        <end position="983"/>
    </location>
</feature>